<accession>A0A3A9JJ21</accession>
<dbReference type="Proteomes" id="UP000278036">
    <property type="component" value="Unassembled WGS sequence"/>
</dbReference>
<dbReference type="EMBL" id="RAQU01000039">
    <property type="protein sequence ID" value="RKK04565.1"/>
    <property type="molecule type" value="Genomic_DNA"/>
</dbReference>
<evidence type="ECO:0000313" key="2">
    <source>
        <dbReference type="EMBL" id="RKK04565.1"/>
    </source>
</evidence>
<dbReference type="InParanoid" id="A0A3A9JJ21"/>
<comment type="caution">
    <text evidence="2">The sequence shown here is derived from an EMBL/GenBank/DDBJ whole genome shotgun (WGS) entry which is preliminary data.</text>
</comment>
<feature type="transmembrane region" description="Helical" evidence="1">
    <location>
        <begin position="71"/>
        <end position="88"/>
    </location>
</feature>
<dbReference type="AlphaFoldDB" id="A0A3A9JJ21"/>
<evidence type="ECO:0000256" key="1">
    <source>
        <dbReference type="SAM" id="Phobius"/>
    </source>
</evidence>
<gene>
    <name evidence="2" type="ORF">D6Z83_08640</name>
    <name evidence="3" type="ORF">EBE87_13650</name>
</gene>
<evidence type="ECO:0000313" key="5">
    <source>
        <dbReference type="Proteomes" id="UP000278036"/>
    </source>
</evidence>
<keyword evidence="1" id="KW-0812">Transmembrane</keyword>
<proteinExistence type="predicted"/>
<dbReference type="Proteomes" id="UP000274097">
    <property type="component" value="Unassembled WGS sequence"/>
</dbReference>
<evidence type="ECO:0000313" key="3">
    <source>
        <dbReference type="EMBL" id="RMI20861.1"/>
    </source>
</evidence>
<evidence type="ECO:0000313" key="4">
    <source>
        <dbReference type="Proteomes" id="UP000274097"/>
    </source>
</evidence>
<keyword evidence="1" id="KW-0472">Membrane</keyword>
<keyword evidence="4" id="KW-1185">Reference proteome</keyword>
<organism evidence="2 5">
    <name type="scientific">Teichococcus wenyumeiae</name>
    <dbReference type="NCBI Taxonomy" id="2478470"/>
    <lineage>
        <taxon>Bacteria</taxon>
        <taxon>Pseudomonadati</taxon>
        <taxon>Pseudomonadota</taxon>
        <taxon>Alphaproteobacteria</taxon>
        <taxon>Acetobacterales</taxon>
        <taxon>Roseomonadaceae</taxon>
        <taxon>Roseomonas</taxon>
    </lineage>
</organism>
<reference evidence="2 5" key="1">
    <citation type="submission" date="2018-09" db="EMBL/GenBank/DDBJ databases">
        <title>Roseomonas sp. nov., isolated from feces of Tibetan antelopes in the Qinghai-Tibet plateau, China.</title>
        <authorList>
            <person name="Tian Z."/>
        </authorList>
    </citation>
    <scope>NUCLEOTIDE SEQUENCE [LARGE SCALE GENOMIC DNA]</scope>
    <source>
        <strain evidence="3 4">Z23</strain>
        <strain evidence="2 5">Z24</strain>
    </source>
</reference>
<protein>
    <submittedName>
        <fullName evidence="2">Uncharacterized protein</fullName>
    </submittedName>
</protein>
<keyword evidence="1" id="KW-1133">Transmembrane helix</keyword>
<feature type="transmembrane region" description="Helical" evidence="1">
    <location>
        <begin position="21"/>
        <end position="51"/>
    </location>
</feature>
<dbReference type="EMBL" id="RFLX01000009">
    <property type="protein sequence ID" value="RMI20861.1"/>
    <property type="molecule type" value="Genomic_DNA"/>
</dbReference>
<name>A0A3A9JJ21_9PROT</name>
<sequence>MVISIHRPLLRQKLADCLQRVAVCAFAIAIPAALFISSVPFALCVTLPLLIAPMALSPTFPLAPATLLMPLPAPLIAAVATLILPWVSDG</sequence>